<organism evidence="1 2">
    <name type="scientific">Pleurodeles waltl</name>
    <name type="common">Iberian ribbed newt</name>
    <dbReference type="NCBI Taxonomy" id="8319"/>
    <lineage>
        <taxon>Eukaryota</taxon>
        <taxon>Metazoa</taxon>
        <taxon>Chordata</taxon>
        <taxon>Craniata</taxon>
        <taxon>Vertebrata</taxon>
        <taxon>Euteleostomi</taxon>
        <taxon>Amphibia</taxon>
        <taxon>Batrachia</taxon>
        <taxon>Caudata</taxon>
        <taxon>Salamandroidea</taxon>
        <taxon>Salamandridae</taxon>
        <taxon>Pleurodelinae</taxon>
        <taxon>Pleurodeles</taxon>
    </lineage>
</organism>
<dbReference type="EMBL" id="JANPWB010000002">
    <property type="protein sequence ID" value="KAJ1206272.1"/>
    <property type="molecule type" value="Genomic_DNA"/>
</dbReference>
<proteinExistence type="predicted"/>
<gene>
    <name evidence="1" type="ORF">NDU88_001681</name>
</gene>
<dbReference type="Proteomes" id="UP001066276">
    <property type="component" value="Chromosome 1_2"/>
</dbReference>
<evidence type="ECO:0000313" key="2">
    <source>
        <dbReference type="Proteomes" id="UP001066276"/>
    </source>
</evidence>
<evidence type="ECO:0000313" key="1">
    <source>
        <dbReference type="EMBL" id="KAJ1206272.1"/>
    </source>
</evidence>
<dbReference type="AlphaFoldDB" id="A0AAV7VXH5"/>
<sequence>MCGGSLGIRLRRSLSHWLFLPSEEESIASLRAELRSALWSRYHLWLPHPFFVSRDVEQFSARALSCYTQGLFYPGPSRASVVPPRA</sequence>
<name>A0AAV7VXH5_PLEWA</name>
<accession>A0AAV7VXH5</accession>
<keyword evidence="2" id="KW-1185">Reference proteome</keyword>
<reference evidence="1" key="1">
    <citation type="journal article" date="2022" name="bioRxiv">
        <title>Sequencing and chromosome-scale assembly of the giantPleurodeles waltlgenome.</title>
        <authorList>
            <person name="Brown T."/>
            <person name="Elewa A."/>
            <person name="Iarovenko S."/>
            <person name="Subramanian E."/>
            <person name="Araus A.J."/>
            <person name="Petzold A."/>
            <person name="Susuki M."/>
            <person name="Suzuki K.-i.T."/>
            <person name="Hayashi T."/>
            <person name="Toyoda A."/>
            <person name="Oliveira C."/>
            <person name="Osipova E."/>
            <person name="Leigh N.D."/>
            <person name="Simon A."/>
            <person name="Yun M.H."/>
        </authorList>
    </citation>
    <scope>NUCLEOTIDE SEQUENCE</scope>
    <source>
        <strain evidence="1">20211129_DDA</strain>
        <tissue evidence="1">Liver</tissue>
    </source>
</reference>
<comment type="caution">
    <text evidence="1">The sequence shown here is derived from an EMBL/GenBank/DDBJ whole genome shotgun (WGS) entry which is preliminary data.</text>
</comment>
<protein>
    <submittedName>
        <fullName evidence="1">Uncharacterized protein</fullName>
    </submittedName>
</protein>